<dbReference type="Gene3D" id="2.60.40.1180">
    <property type="entry name" value="Golgi alpha-mannosidase II"/>
    <property type="match status" value="1"/>
</dbReference>
<sequence length="2386" mass="266859">MKLLIVAALVGLCLAQHNPNTKHNRTSIVHLFEWRWADIAEECERYLAPNGYGGVQISPPSESIVVANPWQPWWQRYQPISYNLCSRSGTEAELKAMITRCNNVGVNIYVDAVINHMCGAAGGEGTHSSCGSYFNAKKEDFPSVPYSSWDFNDDKCKTANEEIENYSDIFQVRDCRLVSLLDLALEKDYVRGKVAEYLNKLIDLGVAGFRIDSCKHMWPGDLTNIYGRLKTLNTTWFSPGTKPFIYQEVIDFGGEPIKASEYFELGRVTEFKYSAKLGTVIRKWDKEKLSYLKSWGEGWGFMPSDKAVVFVDNHDNQRGHSAGGASVLTFWDSRLYKIAAGLMLAHPYGVTRVMSSYHWDRHFVNGKDQNDWMGPPSNANGTIKPVPINPDSTCGDKWICEHRWRQIRNMVIFRNVVNGQPLSNWWDNGNNQIAFSRGSRGFIIINNDDWAMNVTLKTGLPMGTYCDVISGDKSGSSCTGKRPCESRQMLCSSTEEVTPGSSSEAGPSSSTVTPHNLSDYLIRRQQDPSTSSVLLTSRGSDDVRISLCPGSSTATDTGAQAAIFTDTTPTGAQRQLNITGRADRISSSVGSSIFSWSSSTPHLRATPALLNLSRTPQRDLSMTTSSSASASASHAASVIVAVVEGRGLARGEIGMASINVKCPELVLSQFADTGTYAKVITKLHNLMPLEVLMPDTASVKGQGTKLYNLIKNTFPSVTFTAVMRKYFNEKKGLEYIQQLCVPEFSTVLMEVQTKYYCLASASALLKYFEFVQNSIYAPKSLKVIFTGSEQTAMIDTISAINLELVVNHRDNRSKHTLFGVLNNTKTAGGERRLRSNILEPLLDVVTINSRLDTIQELLQNEELFFGLKNAIAHFLDIDDLLSALVQVPKQETVPVAEAKITQIIQLKHILELVPSLKVMLSQSKTALLEAYYTSLEDSRFNIILDQIKSLINDDTSYTKGSLAMRTQKCYAVRPNVSEFLDIARRAYTEVIDDIAGLVAQLGEKYSLPLRTSFSKARGFFIQMRLEGGVLPGGTLPEEFIKVTKQKNNYGFTTVDLMKMNDHCEEALKDIFHMSYVVVSRLLSDVYEHIHCLYKLSDAVSMLDMLLSLAHACTVSDYVRPEFTDTLAIKQGRHPILERISGQQQISNDSYISEGSNFVIITGPNMSGKSTYLKQVALCQIMAQIGSFLPAEYASVRIADQIFTRIGVDDDFETNSSTFMVEMKEVSYIIHNASAKSLIIIDELGRGTSPEEGIGICHSVCEFLINLKAFTLFATHYLELCQLQTLYPNVENQHMQVQHVRTEDGRAERVVYTYQLTRGHSEERNYGIRAAEMTSLPSDIIQEAKTIAATVSQKLWAKHHSDPATVKQKAVYRLATRLLQTARNSRLDPESLRHFLKGLKRQYEADIQSATESRGHHRRMALDMADSQYLLILAPSLVIAFMFLFFWLFMKETSYDEVLARQKRDLKLPPAKPDTRKKNEKKKNKKKETSGSGVGGGGGGESEEDMRDFDTSDATSPASNDEESEALPVSPPVAAPVLAEPLSGIRERKKKEKKPKASPTAAPAAAPTVIPLSRTTPARPPASEEPEVNGSKPAVRKEQPLPLTKQSSPPQPQATPPAPAETTNKKKAKKQKSESEEHPPEVKPDLSPPVVKKDEPMIIEVEIKAKDGAAPVSTAAPTTTASSGSGRRKKKQKVEPVITVDEARVQSSAPVTQTDIISSTNHQSNQNNEAPPPAPAPTKHGKKQKSEANKENSEVKLKELQASLSGLVLSDADLVILVSLLRDKSPNALDNWYKSTAKFEPSAQQLAEKDRLLSTLQEEVSIAKGKVKQLSQELQAEKQKTGCVESVLHEQRIAREKDMMQVKAQSYQEMQIKFQQLREQLDGQIARLQQENGILRDAVERCSTTNQMESKQSSELNKLRSEYNGLMKELAEAKNKLQQEELQRKSLEVNYKQNASQLEDAKRRWEELQSYLHSVSAEREKLGAAKQELQNQLMAVESEITSKNKEIQTLHSSLTDTLIFKEQEQKKAMQLEQQVRQLLEASQHTMQPDDQLQEQVQDLLKENKTLKVQIDNLQTQLNTQATTVSHFDELQKLLAEKELQRKSLEDSLNAERSSSAGKETKMQAIHNENLTLKTDLQNLQAQISEQAASVDQLKQSLQQRDEKVRVVENLLEASLIQVANKEDELKAVKNEHESLKQQLEAAQKQTAEQTMSEKTLEELRQKIQDKDEKIRSVEESLQLAMDKESEKKKAVEDLQQQMEALNAELSQLRSRETQESKNSDLNAKIQELHAQLTAKDQDVERLQRELEKQTQQQQQTVSAAPSKELLTALAEKDKRLSELQEELLELRESVELHRKKNNELREKNWSAMEALSATETILQGKLAKSAK</sequence>
<keyword evidence="11" id="KW-0106">Calcium</keyword>
<feature type="region of interest" description="Disordered" evidence="19">
    <location>
        <begin position="2302"/>
        <end position="2321"/>
    </location>
</feature>
<comment type="cofactor">
    <cofactor evidence="3">
        <name>chloride</name>
        <dbReference type="ChEBI" id="CHEBI:17996"/>
    </cofactor>
</comment>
<evidence type="ECO:0000256" key="8">
    <source>
        <dbReference type="ARBA" id="ARBA00022723"/>
    </source>
</evidence>
<accession>A0ABR3M1G2</accession>
<evidence type="ECO:0000256" key="17">
    <source>
        <dbReference type="RuleBase" id="RU003615"/>
    </source>
</evidence>
<dbReference type="InterPro" id="IPR036187">
    <property type="entry name" value="DNA_mismatch_repair_MutS_sf"/>
</dbReference>
<dbReference type="Proteomes" id="UP001558613">
    <property type="component" value="Unassembled WGS sequence"/>
</dbReference>
<dbReference type="SMART" id="SM00534">
    <property type="entry name" value="MUTSac"/>
    <property type="match status" value="1"/>
</dbReference>
<feature type="compositionally biased region" description="Low complexity" evidence="19">
    <location>
        <begin position="1556"/>
        <end position="1566"/>
    </location>
</feature>
<evidence type="ECO:0000313" key="22">
    <source>
        <dbReference type="EMBL" id="KAL1258101.1"/>
    </source>
</evidence>
<dbReference type="SMART" id="SM00642">
    <property type="entry name" value="Aamy"/>
    <property type="match status" value="1"/>
</dbReference>
<feature type="compositionally biased region" description="Basic residues" evidence="19">
    <location>
        <begin position="1546"/>
        <end position="1555"/>
    </location>
</feature>
<keyword evidence="15" id="KW-0472">Membrane</keyword>
<dbReference type="Pfam" id="PF05192">
    <property type="entry name" value="MutS_III"/>
    <property type="match status" value="1"/>
</dbReference>
<dbReference type="SMART" id="SM00533">
    <property type="entry name" value="MUTSd"/>
    <property type="match status" value="1"/>
</dbReference>
<comment type="cofactor">
    <cofactor evidence="2">
        <name>Ca(2+)</name>
        <dbReference type="ChEBI" id="CHEBI:29108"/>
    </cofactor>
</comment>
<dbReference type="PROSITE" id="PS00486">
    <property type="entry name" value="DNA_MISMATCH_REPAIR_2"/>
    <property type="match status" value="1"/>
</dbReference>
<feature type="chain" id="PRO_5046185330" description="alpha-amylase" evidence="20">
    <location>
        <begin position="16"/>
        <end position="2386"/>
    </location>
</feature>
<feature type="compositionally biased region" description="Low complexity" evidence="19">
    <location>
        <begin position="499"/>
        <end position="510"/>
    </location>
</feature>
<evidence type="ECO:0000256" key="14">
    <source>
        <dbReference type="ARBA" id="ARBA00023125"/>
    </source>
</evidence>
<keyword evidence="9" id="KW-0547">Nucleotide-binding</keyword>
<dbReference type="InterPro" id="IPR024854">
    <property type="entry name" value="Kinectin"/>
</dbReference>
<evidence type="ECO:0000256" key="6">
    <source>
        <dbReference type="ARBA" id="ARBA00012595"/>
    </source>
</evidence>
<keyword evidence="20" id="KW-0732">Signal</keyword>
<feature type="signal peptide" evidence="20">
    <location>
        <begin position="1"/>
        <end position="15"/>
    </location>
</feature>
<protein>
    <recommendedName>
        <fullName evidence="6">alpha-amylase</fullName>
        <ecNumber evidence="6">3.2.1.1</ecNumber>
    </recommendedName>
</protein>
<evidence type="ECO:0000256" key="3">
    <source>
        <dbReference type="ARBA" id="ARBA00001923"/>
    </source>
</evidence>
<keyword evidence="7" id="KW-0812">Transmembrane</keyword>
<evidence type="ECO:0000256" key="20">
    <source>
        <dbReference type="SAM" id="SignalP"/>
    </source>
</evidence>
<dbReference type="SUPFAM" id="SSF51445">
    <property type="entry name" value="(Trans)glycosidases"/>
    <property type="match status" value="1"/>
</dbReference>
<evidence type="ECO:0000256" key="5">
    <source>
        <dbReference type="ARBA" id="ARBA00008061"/>
    </source>
</evidence>
<evidence type="ECO:0000259" key="21">
    <source>
        <dbReference type="PROSITE" id="PS00486"/>
    </source>
</evidence>
<evidence type="ECO:0000256" key="4">
    <source>
        <dbReference type="ARBA" id="ARBA00004389"/>
    </source>
</evidence>
<keyword evidence="16" id="KW-0868">Chloride</keyword>
<evidence type="ECO:0000256" key="9">
    <source>
        <dbReference type="ARBA" id="ARBA00022741"/>
    </source>
</evidence>
<keyword evidence="23" id="KW-1185">Reference proteome</keyword>
<organism evidence="22 23">
    <name type="scientific">Cirrhinus molitorella</name>
    <name type="common">mud carp</name>
    <dbReference type="NCBI Taxonomy" id="172907"/>
    <lineage>
        <taxon>Eukaryota</taxon>
        <taxon>Metazoa</taxon>
        <taxon>Chordata</taxon>
        <taxon>Craniata</taxon>
        <taxon>Vertebrata</taxon>
        <taxon>Euteleostomi</taxon>
        <taxon>Actinopterygii</taxon>
        <taxon>Neopterygii</taxon>
        <taxon>Teleostei</taxon>
        <taxon>Ostariophysi</taxon>
        <taxon>Cypriniformes</taxon>
        <taxon>Cyprinidae</taxon>
        <taxon>Labeoninae</taxon>
        <taxon>Labeonini</taxon>
        <taxon>Cirrhinus</taxon>
    </lineage>
</organism>
<dbReference type="InterPro" id="IPR007696">
    <property type="entry name" value="DNA_mismatch_repair_MutS_core"/>
</dbReference>
<dbReference type="InterPro" id="IPR006046">
    <property type="entry name" value="Alpha_amylase"/>
</dbReference>
<gene>
    <name evidence="22" type="ORF">QQF64_011345</name>
</gene>
<keyword evidence="10" id="KW-0256">Endoplasmic reticulum</keyword>
<feature type="compositionally biased region" description="Polar residues" evidence="19">
    <location>
        <begin position="1704"/>
        <end position="1728"/>
    </location>
</feature>
<feature type="compositionally biased region" description="Basic and acidic residues" evidence="19">
    <location>
        <begin position="1650"/>
        <end position="1666"/>
    </location>
</feature>
<keyword evidence="8" id="KW-0479">Metal-binding</keyword>
<dbReference type="CDD" id="cd11317">
    <property type="entry name" value="AmyAc_bac_euk_AmyA"/>
    <property type="match status" value="1"/>
</dbReference>
<evidence type="ECO:0000256" key="11">
    <source>
        <dbReference type="ARBA" id="ARBA00022837"/>
    </source>
</evidence>
<dbReference type="Gene3D" id="3.40.50.300">
    <property type="entry name" value="P-loop containing nucleotide triphosphate hydrolases"/>
    <property type="match status" value="1"/>
</dbReference>
<feature type="region of interest" description="Disordered" evidence="19">
    <location>
        <begin position="490"/>
        <end position="515"/>
    </location>
</feature>
<dbReference type="Gene3D" id="1.10.1420.10">
    <property type="match status" value="2"/>
</dbReference>
<evidence type="ECO:0000256" key="16">
    <source>
        <dbReference type="ARBA" id="ARBA00023214"/>
    </source>
</evidence>
<proteinExistence type="inferred from homology"/>
<feature type="non-terminal residue" evidence="22">
    <location>
        <position position="2386"/>
    </location>
</feature>
<dbReference type="SMART" id="SM00632">
    <property type="entry name" value="Aamy_C"/>
    <property type="match status" value="1"/>
</dbReference>
<evidence type="ECO:0000256" key="19">
    <source>
        <dbReference type="SAM" id="MobiDB-lite"/>
    </source>
</evidence>
<comment type="caution">
    <text evidence="22">The sequence shown here is derived from an EMBL/GenBank/DDBJ whole genome shotgun (WGS) entry which is preliminary data.</text>
</comment>
<dbReference type="SUPFAM" id="SSF48334">
    <property type="entry name" value="DNA repair protein MutS, domain III"/>
    <property type="match status" value="1"/>
</dbReference>
<feature type="region of interest" description="Disordered" evidence="19">
    <location>
        <begin position="1466"/>
        <end position="1753"/>
    </location>
</feature>
<feature type="compositionally biased region" description="Low complexity" evidence="19">
    <location>
        <begin position="1667"/>
        <end position="1684"/>
    </location>
</feature>
<keyword evidence="14" id="KW-0238">DNA-binding</keyword>
<dbReference type="Gene3D" id="3.20.20.80">
    <property type="entry name" value="Glycosidases"/>
    <property type="match status" value="1"/>
</dbReference>
<dbReference type="EMBL" id="JAYMGO010000017">
    <property type="protein sequence ID" value="KAL1258101.1"/>
    <property type="molecule type" value="Genomic_DNA"/>
</dbReference>
<dbReference type="SUPFAM" id="SSF51011">
    <property type="entry name" value="Glycosyl hydrolase domain"/>
    <property type="match status" value="1"/>
</dbReference>
<dbReference type="InterPro" id="IPR006047">
    <property type="entry name" value="GH13_cat_dom"/>
</dbReference>
<dbReference type="InterPro" id="IPR006048">
    <property type="entry name" value="A-amylase/branching_C"/>
</dbReference>
<dbReference type="PANTHER" id="PTHR18864:SF1">
    <property type="entry name" value="KINECTIN"/>
    <property type="match status" value="1"/>
</dbReference>
<dbReference type="Pfam" id="PF05104">
    <property type="entry name" value="Rib_recp_KP_reg"/>
    <property type="match status" value="1"/>
</dbReference>
<dbReference type="PRINTS" id="PR00110">
    <property type="entry name" value="ALPHAAMYLASE"/>
</dbReference>
<evidence type="ECO:0000256" key="2">
    <source>
        <dbReference type="ARBA" id="ARBA00001913"/>
    </source>
</evidence>
<feature type="coiled-coil region" evidence="18">
    <location>
        <begin position="1812"/>
        <end position="1839"/>
    </location>
</feature>
<dbReference type="InterPro" id="IPR031319">
    <property type="entry name" value="A-amylase_C"/>
</dbReference>
<evidence type="ECO:0000256" key="1">
    <source>
        <dbReference type="ARBA" id="ARBA00000548"/>
    </source>
</evidence>
<feature type="compositionally biased region" description="Basic and acidic residues" evidence="19">
    <location>
        <begin position="1743"/>
        <end position="1753"/>
    </location>
</feature>
<dbReference type="InterPro" id="IPR017853">
    <property type="entry name" value="GH"/>
</dbReference>
<evidence type="ECO:0000256" key="15">
    <source>
        <dbReference type="ARBA" id="ARBA00023136"/>
    </source>
</evidence>
<dbReference type="InterPro" id="IPR013780">
    <property type="entry name" value="Glyco_hydro_b"/>
</dbReference>
<dbReference type="Pfam" id="PF00128">
    <property type="entry name" value="Alpha-amylase"/>
    <property type="match status" value="1"/>
</dbReference>
<dbReference type="EC" id="3.2.1.1" evidence="6"/>
<dbReference type="InterPro" id="IPR027417">
    <property type="entry name" value="P-loop_NTPase"/>
</dbReference>
<keyword evidence="12" id="KW-0067">ATP-binding</keyword>
<dbReference type="Gene3D" id="3.30.420.110">
    <property type="entry name" value="MutS, connector domain"/>
    <property type="match status" value="1"/>
</dbReference>
<dbReference type="Pfam" id="PF00488">
    <property type="entry name" value="MutS_V"/>
    <property type="match status" value="1"/>
</dbReference>
<dbReference type="InterPro" id="IPR007794">
    <property type="entry name" value="Rib_rcpt_KP"/>
</dbReference>
<feature type="compositionally biased region" description="Basic and acidic residues" evidence="19">
    <location>
        <begin position="1466"/>
        <end position="1476"/>
    </location>
</feature>
<evidence type="ECO:0000256" key="12">
    <source>
        <dbReference type="ARBA" id="ARBA00022840"/>
    </source>
</evidence>
<keyword evidence="18" id="KW-0175">Coiled coil</keyword>
<dbReference type="InterPro" id="IPR000432">
    <property type="entry name" value="DNA_mismatch_repair_MutS_C"/>
</dbReference>
<comment type="subcellular location">
    <subcellularLocation>
        <location evidence="4">Endoplasmic reticulum membrane</location>
        <topology evidence="4">Single-pass membrane protein</topology>
    </subcellularLocation>
</comment>
<feature type="domain" description="DNA mismatch repair proteins mutS family" evidence="21">
    <location>
        <begin position="1236"/>
        <end position="1252"/>
    </location>
</feature>
<reference evidence="22 23" key="1">
    <citation type="submission" date="2023-09" db="EMBL/GenBank/DDBJ databases">
        <authorList>
            <person name="Wang M."/>
        </authorList>
    </citation>
    <scope>NUCLEOTIDE SEQUENCE [LARGE SCALE GENOMIC DNA]</scope>
    <source>
        <strain evidence="22">GT-2023</strain>
        <tissue evidence="22">Liver</tissue>
    </source>
</reference>
<dbReference type="PANTHER" id="PTHR18864">
    <property type="entry name" value="KINECTIN"/>
    <property type="match status" value="1"/>
</dbReference>
<feature type="compositionally biased region" description="Basic and acidic residues" evidence="19">
    <location>
        <begin position="1630"/>
        <end position="1643"/>
    </location>
</feature>
<evidence type="ECO:0000256" key="18">
    <source>
        <dbReference type="SAM" id="Coils"/>
    </source>
</evidence>
<dbReference type="InterPro" id="IPR036678">
    <property type="entry name" value="MutS_con_dom_sf"/>
</dbReference>
<evidence type="ECO:0000256" key="7">
    <source>
        <dbReference type="ARBA" id="ARBA00022692"/>
    </source>
</evidence>
<comment type="catalytic activity">
    <reaction evidence="1">
        <text>Endohydrolysis of (1-&gt;4)-alpha-D-glucosidic linkages in polysaccharides containing three or more (1-&gt;4)-alpha-linked D-glucose units.</text>
        <dbReference type="EC" id="3.2.1.1"/>
    </reaction>
</comment>
<comment type="similarity">
    <text evidence="5 17">Belongs to the glycosyl hydrolase 13 family.</text>
</comment>
<evidence type="ECO:0000256" key="13">
    <source>
        <dbReference type="ARBA" id="ARBA00022989"/>
    </source>
</evidence>
<feature type="compositionally biased region" description="Pro residues" evidence="19">
    <location>
        <begin position="1608"/>
        <end position="1618"/>
    </location>
</feature>
<evidence type="ECO:0000313" key="23">
    <source>
        <dbReference type="Proteomes" id="UP001558613"/>
    </source>
</evidence>
<name>A0ABR3M1G2_9TELE</name>
<dbReference type="Pfam" id="PF02806">
    <property type="entry name" value="Alpha-amylase_C"/>
    <property type="match status" value="1"/>
</dbReference>
<evidence type="ECO:0000256" key="10">
    <source>
        <dbReference type="ARBA" id="ARBA00022824"/>
    </source>
</evidence>
<keyword evidence="13" id="KW-1133">Transmembrane helix</keyword>
<dbReference type="SUPFAM" id="SSF52540">
    <property type="entry name" value="P-loop containing nucleoside triphosphate hydrolases"/>
    <property type="match status" value="1"/>
</dbReference>